<comment type="similarity">
    <text evidence="2">Belongs to the FdhE family.</text>
</comment>
<dbReference type="Pfam" id="PF24860">
    <property type="entry name" value="FdhE_C"/>
    <property type="match status" value="1"/>
</dbReference>
<proteinExistence type="inferred from homology"/>
<dbReference type="PANTHER" id="PTHR37689:SF1">
    <property type="entry name" value="PROTEIN FDHE"/>
    <property type="match status" value="1"/>
</dbReference>
<dbReference type="InterPro" id="IPR056797">
    <property type="entry name" value="FdhE_central"/>
</dbReference>
<dbReference type="PIRSF" id="PIRSF018296">
    <property type="entry name" value="Format_dh_formtn"/>
    <property type="match status" value="1"/>
</dbReference>
<dbReference type="CDD" id="cd16341">
    <property type="entry name" value="FdhE"/>
    <property type="match status" value="1"/>
</dbReference>
<evidence type="ECO:0000259" key="5">
    <source>
        <dbReference type="Pfam" id="PF24860"/>
    </source>
</evidence>
<evidence type="ECO:0000256" key="1">
    <source>
        <dbReference type="ARBA" id="ARBA00022490"/>
    </source>
</evidence>
<dbReference type="GO" id="GO:0008199">
    <property type="term" value="F:ferric iron binding"/>
    <property type="evidence" value="ECO:0007669"/>
    <property type="project" value="TreeGrafter"/>
</dbReference>
<gene>
    <name evidence="2" type="primary">fdhE</name>
    <name evidence="6" type="ORF">THSYN_27325</name>
</gene>
<dbReference type="Proteomes" id="UP000232638">
    <property type="component" value="Chromosome"/>
</dbReference>
<reference evidence="6 7" key="1">
    <citation type="submission" date="2017-03" db="EMBL/GenBank/DDBJ databases">
        <title>Complete genome sequence of Candidatus 'Thiodictyon syntrophicum' sp. nov. strain Cad16T, a photolithoautotroph purple sulfur bacterium isolated from an alpine meromictic lake.</title>
        <authorList>
            <person name="Luedin S.M."/>
            <person name="Pothier J.F."/>
            <person name="Danza F."/>
            <person name="Storelli N."/>
            <person name="Wittwer M."/>
            <person name="Tonolla M."/>
        </authorList>
    </citation>
    <scope>NUCLEOTIDE SEQUENCE [LARGE SCALE GENOMIC DNA]</scope>
    <source>
        <strain evidence="6 7">Cad16T</strain>
    </source>
</reference>
<evidence type="ECO:0000256" key="2">
    <source>
        <dbReference type="HAMAP-Rule" id="MF_00611"/>
    </source>
</evidence>
<dbReference type="GO" id="GO:0051604">
    <property type="term" value="P:protein maturation"/>
    <property type="evidence" value="ECO:0007669"/>
    <property type="project" value="TreeGrafter"/>
</dbReference>
<dbReference type="InterPro" id="IPR024064">
    <property type="entry name" value="FdhE-like_sf"/>
</dbReference>
<evidence type="ECO:0000259" key="4">
    <source>
        <dbReference type="Pfam" id="PF24859"/>
    </source>
</evidence>
<comment type="function">
    <text evidence="2">Necessary for formate dehydrogenase activity.</text>
</comment>
<evidence type="ECO:0000259" key="3">
    <source>
        <dbReference type="Pfam" id="PF04216"/>
    </source>
</evidence>
<dbReference type="Pfam" id="PF24859">
    <property type="entry name" value="FdhE_central"/>
    <property type="match status" value="1"/>
</dbReference>
<dbReference type="InterPro" id="IPR056796">
    <property type="entry name" value="FdhE_C"/>
</dbReference>
<dbReference type="RefSeq" id="WP_100921943.1">
    <property type="nucleotide sequence ID" value="NZ_CP020370.1"/>
</dbReference>
<name>A0A2K8UGN4_9GAMM</name>
<dbReference type="Gene3D" id="3.90.1670.10">
    <property type="entry name" value="FdhE-like domain"/>
    <property type="match status" value="1"/>
</dbReference>
<dbReference type="HAMAP" id="MF_00611">
    <property type="entry name" value="FdeH"/>
    <property type="match status" value="1"/>
</dbReference>
<feature type="domain" description="FdhE central" evidence="4">
    <location>
        <begin position="186"/>
        <end position="224"/>
    </location>
</feature>
<dbReference type="OrthoDB" id="9794151at2"/>
<sequence length="317" mass="33116">MPNAILQPGQLEPAAGVFPTRRLPAPGLFTARAQRLHALAPGHGLEPLLRFAAHLAESQQRLWDDAAPEPLPSADLLACCREAAMPPLAAPGWWPGPGWHDLLRRLAAELAPAAPDPRALAPLAQASGAWLEAQARALLGLDATELDLTAAPLIGAALQVCWTGAAARLDPGDLAPPGLGETPPGLCPVCGALPVAAVLRINGAEDGLRYLHCGLCATEWHLVRAKCSLCDNGCGISYLGLTGPDADQGPGHQAAVQAEACPECRGYLKLCRLERDPQLDPWADDLATLALDLLVEQEGFERAGLNFLLLQGGAAAP</sequence>
<dbReference type="SUPFAM" id="SSF144020">
    <property type="entry name" value="FdhE-like"/>
    <property type="match status" value="1"/>
</dbReference>
<dbReference type="Pfam" id="PF04216">
    <property type="entry name" value="FdhE_N"/>
    <property type="match status" value="1"/>
</dbReference>
<evidence type="ECO:0000313" key="6">
    <source>
        <dbReference type="EMBL" id="AUB84281.1"/>
    </source>
</evidence>
<keyword evidence="7" id="KW-1185">Reference proteome</keyword>
<evidence type="ECO:0000313" key="7">
    <source>
        <dbReference type="Proteomes" id="UP000232638"/>
    </source>
</evidence>
<dbReference type="AlphaFoldDB" id="A0A2K8UGN4"/>
<protein>
    <recommendedName>
        <fullName evidence="2">Protein FdhE homolog</fullName>
    </recommendedName>
</protein>
<organism evidence="6 7">
    <name type="scientific">Candidatus Thiodictyon syntrophicum</name>
    <dbReference type="NCBI Taxonomy" id="1166950"/>
    <lineage>
        <taxon>Bacteria</taxon>
        <taxon>Pseudomonadati</taxon>
        <taxon>Pseudomonadota</taxon>
        <taxon>Gammaproteobacteria</taxon>
        <taxon>Chromatiales</taxon>
        <taxon>Chromatiaceae</taxon>
        <taxon>Thiodictyon</taxon>
    </lineage>
</organism>
<dbReference type="InterPro" id="IPR006452">
    <property type="entry name" value="Formate_DH_accessory"/>
</dbReference>
<feature type="domain" description="FdhE N-terminal" evidence="3">
    <location>
        <begin position="22"/>
        <end position="176"/>
    </location>
</feature>
<accession>A0A2K8UGN4</accession>
<feature type="domain" description="FdhE C-terminal" evidence="5">
    <location>
        <begin position="226"/>
        <end position="309"/>
    </location>
</feature>
<dbReference type="KEGG" id="tsy:THSYN_27325"/>
<dbReference type="NCBIfam" id="TIGR01562">
    <property type="entry name" value="FdhE"/>
    <property type="match status" value="1"/>
</dbReference>
<dbReference type="InterPro" id="IPR056774">
    <property type="entry name" value="FdhE_N"/>
</dbReference>
<dbReference type="EMBL" id="CP020370">
    <property type="protein sequence ID" value="AUB84281.1"/>
    <property type="molecule type" value="Genomic_DNA"/>
</dbReference>
<keyword evidence="1 2" id="KW-0963">Cytoplasm</keyword>
<dbReference type="PANTHER" id="PTHR37689">
    <property type="entry name" value="PROTEIN FDHE"/>
    <property type="match status" value="1"/>
</dbReference>
<comment type="subcellular location">
    <subcellularLocation>
        <location evidence="2">Cytoplasm</location>
    </subcellularLocation>
</comment>
<dbReference type="GO" id="GO:0005829">
    <property type="term" value="C:cytosol"/>
    <property type="evidence" value="ECO:0007669"/>
    <property type="project" value="TreeGrafter"/>
</dbReference>